<dbReference type="OrthoDB" id="483160at2"/>
<dbReference type="PIRSF" id="PIRSF015736">
    <property type="entry name" value="MI"/>
    <property type="match status" value="1"/>
</dbReference>
<gene>
    <name evidence="1" type="ORF">E8K88_08930</name>
</gene>
<comment type="caution">
    <text evidence="1">The sequence shown here is derived from an EMBL/GenBank/DDBJ whole genome shotgun (WGS) entry which is preliminary data.</text>
</comment>
<dbReference type="InterPro" id="IPR026286">
    <property type="entry name" value="MaiA/AMDase"/>
</dbReference>
<sequence length="256" mass="27686">MNAITDTSYEILPFTLGPGLMSRAAIGLVVLATDQTMEYEWRKIMNLPGVAYFAARMPSPQDIQPDTLAAMRKDIATAVEMILPGIELPVVAFGCTSGAIVIGEAQVFEEIRKGKPQAVGTSPITAAKHGLAKLGARRIALLTPYVASINRLFQEHLQAQGFEVSRIATFNHSNDAEVARIDATSLKRAILQVGAHADVDAVFVSCTSLCMCDQTRQIEQLLGKPIVSSNSAMAWHALRLAGIPDTLPQWGRLFEV</sequence>
<dbReference type="PANTHER" id="PTHR40267:SF1">
    <property type="entry name" value="BLR3294 PROTEIN"/>
    <property type="match status" value="1"/>
</dbReference>
<evidence type="ECO:0000313" key="2">
    <source>
        <dbReference type="Proteomes" id="UP000306236"/>
    </source>
</evidence>
<organism evidence="1 2">
    <name type="scientific">Lampropedia aestuarii</name>
    <dbReference type="NCBI Taxonomy" id="2562762"/>
    <lineage>
        <taxon>Bacteria</taxon>
        <taxon>Pseudomonadati</taxon>
        <taxon>Pseudomonadota</taxon>
        <taxon>Betaproteobacteria</taxon>
        <taxon>Burkholderiales</taxon>
        <taxon>Comamonadaceae</taxon>
        <taxon>Lampropedia</taxon>
    </lineage>
</organism>
<dbReference type="Pfam" id="PF17645">
    <property type="entry name" value="Amdase"/>
    <property type="match status" value="1"/>
</dbReference>
<dbReference type="Proteomes" id="UP000306236">
    <property type="component" value="Unassembled WGS sequence"/>
</dbReference>
<accession>A0A4S5BTY1</accession>
<dbReference type="InterPro" id="IPR053714">
    <property type="entry name" value="Iso_Racemase_Enz_sf"/>
</dbReference>
<dbReference type="EMBL" id="SSWX01000010">
    <property type="protein sequence ID" value="THJ33398.1"/>
    <property type="molecule type" value="Genomic_DNA"/>
</dbReference>
<dbReference type="AlphaFoldDB" id="A0A4S5BTY1"/>
<dbReference type="PANTHER" id="PTHR40267">
    <property type="entry name" value="BLR3294 PROTEIN"/>
    <property type="match status" value="1"/>
</dbReference>
<keyword evidence="2" id="KW-1185">Reference proteome</keyword>
<evidence type="ECO:0000313" key="1">
    <source>
        <dbReference type="EMBL" id="THJ33398.1"/>
    </source>
</evidence>
<reference evidence="1 2" key="1">
    <citation type="submission" date="2019-04" db="EMBL/GenBank/DDBJ databases">
        <title>Lampropedia sp YIM MLB12 draf genome.</title>
        <authorList>
            <person name="Wang Y.-X."/>
        </authorList>
    </citation>
    <scope>NUCLEOTIDE SEQUENCE [LARGE SCALE GENOMIC DNA]</scope>
    <source>
        <strain evidence="1 2">YIM MLB12</strain>
    </source>
</reference>
<protein>
    <submittedName>
        <fullName evidence="1">Asp/Glu racemase</fullName>
    </submittedName>
</protein>
<dbReference type="RefSeq" id="WP_136406323.1">
    <property type="nucleotide sequence ID" value="NZ_SSWX01000010.1"/>
</dbReference>
<dbReference type="Gene3D" id="3.40.50.12500">
    <property type="match status" value="1"/>
</dbReference>
<name>A0A4S5BTY1_9BURK</name>
<proteinExistence type="predicted"/>